<dbReference type="Proteomes" id="UP000197783">
    <property type="component" value="Unassembled WGS sequence"/>
</dbReference>
<dbReference type="Gene3D" id="1.25.40.10">
    <property type="entry name" value="Tetratricopeptide repeat domain"/>
    <property type="match status" value="1"/>
</dbReference>
<keyword evidence="1" id="KW-1133">Transmembrane helix</keyword>
<dbReference type="InterPro" id="IPR011990">
    <property type="entry name" value="TPR-like_helical_dom_sf"/>
</dbReference>
<proteinExistence type="predicted"/>
<evidence type="ECO:0008006" key="4">
    <source>
        <dbReference type="Google" id="ProtNLM"/>
    </source>
</evidence>
<gene>
    <name evidence="2" type="ORF">SPMU_07490</name>
</gene>
<comment type="caution">
    <text evidence="2">The sequence shown here is derived from an EMBL/GenBank/DDBJ whole genome shotgun (WGS) entry which is preliminary data.</text>
</comment>
<dbReference type="EMBL" id="NBBJ01000001">
    <property type="protein sequence ID" value="OWK32422.1"/>
    <property type="molecule type" value="Genomic_DNA"/>
</dbReference>
<organism evidence="2 3">
    <name type="scientific">Sphingomonas mucosissima</name>
    <dbReference type="NCBI Taxonomy" id="370959"/>
    <lineage>
        <taxon>Bacteria</taxon>
        <taxon>Pseudomonadati</taxon>
        <taxon>Pseudomonadota</taxon>
        <taxon>Alphaproteobacteria</taxon>
        <taxon>Sphingomonadales</taxon>
        <taxon>Sphingomonadaceae</taxon>
        <taxon>Sphingomonas</taxon>
    </lineage>
</organism>
<dbReference type="OrthoDB" id="7390129at2"/>
<protein>
    <recommendedName>
        <fullName evidence="4">Tetratricopeptide repeat protein</fullName>
    </recommendedName>
</protein>
<dbReference type="AlphaFoldDB" id="A0A245ZRQ9"/>
<reference evidence="2 3" key="1">
    <citation type="submission" date="2017-03" db="EMBL/GenBank/DDBJ databases">
        <title>Genome sequence of Sphingomonas mucosissima DSM 17494.</title>
        <authorList>
            <person name="Poehlein A."/>
            <person name="Wuebbeler J.H."/>
            <person name="Steinbuechel A."/>
            <person name="Daniel R."/>
        </authorList>
    </citation>
    <scope>NUCLEOTIDE SEQUENCE [LARGE SCALE GENOMIC DNA]</scope>
    <source>
        <strain evidence="2 3">DSM 17494</strain>
    </source>
</reference>
<name>A0A245ZRQ9_9SPHN</name>
<keyword evidence="3" id="KW-1185">Reference proteome</keyword>
<dbReference type="RefSeq" id="WP_088332038.1">
    <property type="nucleotide sequence ID" value="NZ_NBBJ01000001.1"/>
</dbReference>
<evidence type="ECO:0000313" key="3">
    <source>
        <dbReference type="Proteomes" id="UP000197783"/>
    </source>
</evidence>
<feature type="transmembrane region" description="Helical" evidence="1">
    <location>
        <begin position="26"/>
        <end position="44"/>
    </location>
</feature>
<evidence type="ECO:0000313" key="2">
    <source>
        <dbReference type="EMBL" id="OWK32422.1"/>
    </source>
</evidence>
<dbReference type="SUPFAM" id="SSF48452">
    <property type="entry name" value="TPR-like"/>
    <property type="match status" value="1"/>
</dbReference>
<evidence type="ECO:0000256" key="1">
    <source>
        <dbReference type="SAM" id="Phobius"/>
    </source>
</evidence>
<keyword evidence="1" id="KW-0472">Membrane</keyword>
<keyword evidence="1" id="KW-0812">Transmembrane</keyword>
<sequence length="212" mass="22787">MTGFIALAVIGALAFGALLLLRLPRLLWSFAGAALFLGAAGYAWQGRPALAATPAKPAANPLEIDPESIKLRERLMGRFTADTAYLVASDAMLRAGDRRAAAQVVMGGVRAIPRSFILWTQLGTNLAIHDGDQMSPAAKLAFERAFQLAPEHPAPPYYAALSYVRAGDLPTARRLLARAVSLSRPGTEYRRQIAGQLQVLDRYMAATEQGGR</sequence>
<accession>A0A245ZRQ9</accession>